<feature type="non-terminal residue" evidence="2">
    <location>
        <position position="30"/>
    </location>
</feature>
<evidence type="ECO:0000313" key="2">
    <source>
        <dbReference type="EMBL" id="PNX65644.1"/>
    </source>
</evidence>
<comment type="caution">
    <text evidence="2">The sequence shown here is derived from an EMBL/GenBank/DDBJ whole genome shotgun (WGS) entry which is preliminary data.</text>
</comment>
<evidence type="ECO:0000313" key="3">
    <source>
        <dbReference type="Proteomes" id="UP000236291"/>
    </source>
</evidence>
<gene>
    <name evidence="2" type="ORF">L195_g054643</name>
</gene>
<dbReference type="AlphaFoldDB" id="A0A2K3KH67"/>
<feature type="region of interest" description="Disordered" evidence="1">
    <location>
        <begin position="1"/>
        <end position="30"/>
    </location>
</feature>
<protein>
    <submittedName>
        <fullName evidence="2">Uncharacterized protein</fullName>
    </submittedName>
</protein>
<proteinExistence type="predicted"/>
<dbReference type="Proteomes" id="UP000236291">
    <property type="component" value="Unassembled WGS sequence"/>
</dbReference>
<reference evidence="2 3" key="2">
    <citation type="journal article" date="2017" name="Front. Plant Sci.">
        <title>Gene Classification and Mining of Molecular Markers Useful in Red Clover (Trifolium pratense) Breeding.</title>
        <authorList>
            <person name="Istvanek J."/>
            <person name="Dluhosova J."/>
            <person name="Dluhos P."/>
            <person name="Patkova L."/>
            <person name="Nedelnik J."/>
            <person name="Repkova J."/>
        </authorList>
    </citation>
    <scope>NUCLEOTIDE SEQUENCE [LARGE SCALE GENOMIC DNA]</scope>
    <source>
        <strain evidence="3">cv. Tatra</strain>
        <tissue evidence="2">Young leaves</tissue>
    </source>
</reference>
<organism evidence="2 3">
    <name type="scientific">Trifolium pratense</name>
    <name type="common">Red clover</name>
    <dbReference type="NCBI Taxonomy" id="57577"/>
    <lineage>
        <taxon>Eukaryota</taxon>
        <taxon>Viridiplantae</taxon>
        <taxon>Streptophyta</taxon>
        <taxon>Embryophyta</taxon>
        <taxon>Tracheophyta</taxon>
        <taxon>Spermatophyta</taxon>
        <taxon>Magnoliopsida</taxon>
        <taxon>eudicotyledons</taxon>
        <taxon>Gunneridae</taxon>
        <taxon>Pentapetalae</taxon>
        <taxon>rosids</taxon>
        <taxon>fabids</taxon>
        <taxon>Fabales</taxon>
        <taxon>Fabaceae</taxon>
        <taxon>Papilionoideae</taxon>
        <taxon>50 kb inversion clade</taxon>
        <taxon>NPAAA clade</taxon>
        <taxon>Hologalegina</taxon>
        <taxon>IRL clade</taxon>
        <taxon>Trifolieae</taxon>
        <taxon>Trifolium</taxon>
    </lineage>
</organism>
<accession>A0A2K3KH67</accession>
<reference evidence="2 3" key="1">
    <citation type="journal article" date="2014" name="Am. J. Bot.">
        <title>Genome assembly and annotation for red clover (Trifolium pratense; Fabaceae).</title>
        <authorList>
            <person name="Istvanek J."/>
            <person name="Jaros M."/>
            <person name="Krenek A."/>
            <person name="Repkova J."/>
        </authorList>
    </citation>
    <scope>NUCLEOTIDE SEQUENCE [LARGE SCALE GENOMIC DNA]</scope>
    <source>
        <strain evidence="3">cv. Tatra</strain>
        <tissue evidence="2">Young leaves</tissue>
    </source>
</reference>
<sequence length="30" mass="3157">MTRQVFYGSTRPRLGGSDLCPPKSPPPPGG</sequence>
<dbReference type="EMBL" id="ASHM01096336">
    <property type="protein sequence ID" value="PNX65644.1"/>
    <property type="molecule type" value="Genomic_DNA"/>
</dbReference>
<name>A0A2K3KH67_TRIPR</name>
<evidence type="ECO:0000256" key="1">
    <source>
        <dbReference type="SAM" id="MobiDB-lite"/>
    </source>
</evidence>